<dbReference type="PROSITE" id="PS01081">
    <property type="entry name" value="HTH_TETR_1"/>
    <property type="match status" value="1"/>
</dbReference>
<dbReference type="PRINTS" id="PR00455">
    <property type="entry name" value="HTHTETR"/>
</dbReference>
<dbReference type="InterPro" id="IPR023772">
    <property type="entry name" value="DNA-bd_HTH_TetR-type_CS"/>
</dbReference>
<dbReference type="SUPFAM" id="SSF48498">
    <property type="entry name" value="Tetracyclin repressor-like, C-terminal domain"/>
    <property type="match status" value="1"/>
</dbReference>
<dbReference type="Pfam" id="PF00440">
    <property type="entry name" value="TetR_N"/>
    <property type="match status" value="1"/>
</dbReference>
<evidence type="ECO:0000256" key="4">
    <source>
        <dbReference type="ARBA" id="ARBA00023163"/>
    </source>
</evidence>
<keyword evidence="1" id="KW-0678">Repressor</keyword>
<dbReference type="RefSeq" id="WP_200256506.1">
    <property type="nucleotide sequence ID" value="NZ_NRSH01000014.1"/>
</dbReference>
<dbReference type="InterPro" id="IPR009057">
    <property type="entry name" value="Homeodomain-like_sf"/>
</dbReference>
<gene>
    <name evidence="7" type="ORF">CKO13_02495</name>
</gene>
<dbReference type="InterPro" id="IPR036271">
    <property type="entry name" value="Tet_transcr_reg_TetR-rel_C_sf"/>
</dbReference>
<keyword evidence="2" id="KW-0805">Transcription regulation</keyword>
<accession>A0ABS1E569</accession>
<evidence type="ECO:0000256" key="5">
    <source>
        <dbReference type="PROSITE-ProRule" id="PRU00335"/>
    </source>
</evidence>
<proteinExistence type="predicted"/>
<comment type="caution">
    <text evidence="7">The sequence shown here is derived from an EMBL/GenBank/DDBJ whole genome shotgun (WGS) entry which is preliminary data.</text>
</comment>
<name>A0ABS1E569_9GAMM</name>
<dbReference type="InterPro" id="IPR001647">
    <property type="entry name" value="HTH_TetR"/>
</dbReference>
<dbReference type="InterPro" id="IPR050109">
    <property type="entry name" value="HTH-type_TetR-like_transc_reg"/>
</dbReference>
<dbReference type="InterPro" id="IPR013572">
    <property type="entry name" value="Tscrpt_reg_MAATS_C"/>
</dbReference>
<keyword evidence="3 5" id="KW-0238">DNA-binding</keyword>
<dbReference type="Gene3D" id="1.10.357.10">
    <property type="entry name" value="Tetracycline Repressor, domain 2"/>
    <property type="match status" value="1"/>
</dbReference>
<dbReference type="PANTHER" id="PTHR30055:SF240">
    <property type="entry name" value="HTH-TYPE TRANSCRIPTIONAL REGULATOR ACRR"/>
    <property type="match status" value="1"/>
</dbReference>
<dbReference type="Pfam" id="PF08361">
    <property type="entry name" value="TetR_C_2"/>
    <property type="match status" value="1"/>
</dbReference>
<sequence>MAKKTPEEARATYELILDAAEQVFCDKGVSQASLCDIASAAGVTRGAIYGHFKNKIDVFNRMHERVHLPIERLAEEAASPQEPDPLGRLRALLVKVLQETASDPRQRRVLEILYHKCEMTPELGPLIERQKGLRAQALEHLERFCDNAVARSQLPAAIDCRRAAVGLHAYMTGLIANWLLAPESFALGAEAEALVDIYLASLAGGRPA</sequence>
<protein>
    <recommendedName>
        <fullName evidence="6">HTH tetR-type domain-containing protein</fullName>
    </recommendedName>
</protein>
<organism evidence="7 8">
    <name type="scientific">Halorhodospira neutriphila</name>
    <dbReference type="NCBI Taxonomy" id="168379"/>
    <lineage>
        <taxon>Bacteria</taxon>
        <taxon>Pseudomonadati</taxon>
        <taxon>Pseudomonadota</taxon>
        <taxon>Gammaproteobacteria</taxon>
        <taxon>Chromatiales</taxon>
        <taxon>Ectothiorhodospiraceae</taxon>
        <taxon>Halorhodospira</taxon>
    </lineage>
</organism>
<evidence type="ECO:0000256" key="2">
    <source>
        <dbReference type="ARBA" id="ARBA00023015"/>
    </source>
</evidence>
<feature type="domain" description="HTH tetR-type" evidence="6">
    <location>
        <begin position="10"/>
        <end position="70"/>
    </location>
</feature>
<evidence type="ECO:0000259" key="6">
    <source>
        <dbReference type="PROSITE" id="PS50977"/>
    </source>
</evidence>
<dbReference type="PANTHER" id="PTHR30055">
    <property type="entry name" value="HTH-TYPE TRANSCRIPTIONAL REGULATOR RUTR"/>
    <property type="match status" value="1"/>
</dbReference>
<dbReference type="Proteomes" id="UP000738126">
    <property type="component" value="Unassembled WGS sequence"/>
</dbReference>
<evidence type="ECO:0000313" key="8">
    <source>
        <dbReference type="Proteomes" id="UP000738126"/>
    </source>
</evidence>
<evidence type="ECO:0000313" key="7">
    <source>
        <dbReference type="EMBL" id="MBK1725905.1"/>
    </source>
</evidence>
<keyword evidence="4" id="KW-0804">Transcription</keyword>
<feature type="DNA-binding region" description="H-T-H motif" evidence="5">
    <location>
        <begin position="33"/>
        <end position="52"/>
    </location>
</feature>
<dbReference type="EMBL" id="NRSH01000014">
    <property type="protein sequence ID" value="MBK1725905.1"/>
    <property type="molecule type" value="Genomic_DNA"/>
</dbReference>
<reference evidence="7 8" key="1">
    <citation type="journal article" date="2020" name="Microorganisms">
        <title>Osmotic Adaptation and Compatible Solute Biosynthesis of Phototrophic Bacteria as Revealed from Genome Analyses.</title>
        <authorList>
            <person name="Imhoff J.F."/>
            <person name="Rahn T."/>
            <person name="Kunzel S."/>
            <person name="Keller A."/>
            <person name="Neulinger S.C."/>
        </authorList>
    </citation>
    <scope>NUCLEOTIDE SEQUENCE [LARGE SCALE GENOMIC DNA]</scope>
    <source>
        <strain evidence="7 8">DSM 15116</strain>
    </source>
</reference>
<keyword evidence="8" id="KW-1185">Reference proteome</keyword>
<dbReference type="SUPFAM" id="SSF46689">
    <property type="entry name" value="Homeodomain-like"/>
    <property type="match status" value="1"/>
</dbReference>
<evidence type="ECO:0000256" key="3">
    <source>
        <dbReference type="ARBA" id="ARBA00023125"/>
    </source>
</evidence>
<dbReference type="PROSITE" id="PS50977">
    <property type="entry name" value="HTH_TETR_2"/>
    <property type="match status" value="1"/>
</dbReference>
<evidence type="ECO:0000256" key="1">
    <source>
        <dbReference type="ARBA" id="ARBA00022491"/>
    </source>
</evidence>